<evidence type="ECO:0000256" key="2">
    <source>
        <dbReference type="SAM" id="SignalP"/>
    </source>
</evidence>
<accession>A0A2W4J5M2</accession>
<organism evidence="4">
    <name type="scientific">Thermocrispum agreste</name>
    <dbReference type="NCBI Taxonomy" id="37925"/>
    <lineage>
        <taxon>Bacteria</taxon>
        <taxon>Bacillati</taxon>
        <taxon>Actinomycetota</taxon>
        <taxon>Actinomycetes</taxon>
        <taxon>Pseudonocardiales</taxon>
        <taxon>Pseudonocardiaceae</taxon>
        <taxon>Thermocrispum</taxon>
    </lineage>
</organism>
<gene>
    <name evidence="3" type="ORF">DIU77_009535</name>
    <name evidence="4" type="ORF">DIU77_13950</name>
</gene>
<reference evidence="3" key="1">
    <citation type="submission" date="2018-05" db="EMBL/GenBank/DDBJ databases">
        <authorList>
            <person name="Moura L."/>
            <person name="Setubal J.C."/>
        </authorList>
    </citation>
    <scope>NUCLEOTIDE SEQUENCE</scope>
    <source>
        <strain evidence="3">ZC4RG45</strain>
    </source>
</reference>
<protein>
    <submittedName>
        <fullName evidence="4">Thiamine ABC transporter substrate-binding protein</fullName>
    </submittedName>
</protein>
<dbReference type="Gene3D" id="3.40.190.10">
    <property type="entry name" value="Periplasmic binding protein-like II"/>
    <property type="match status" value="2"/>
</dbReference>
<sequence>MINRVRRAKVPALLLTLGMVAAGCGTDEPQRPEEQRTVTLVTDSSWTIPQELHAAFERQTELQLEHRTIGDTPTELVEALGKITAGDVVLGLDTSTVQQALRDDVLTPYTSPEANRGQQRFSVDEQQRLSAIDRLVVCVNVDETWFTEHDVPPPESAEDLADPAYRGLLAMPDPKTSQHGMTYLLGSIAQQGRGGWQRYWKRLKNNGVTVLPTDADVRQQYTATGGKGEHPLVIASATLPGQLSGDEGGRTSVLEDTCHEQVRYAAVLASADSDERAGKLVDFLLTQQFQQAVPEAYGTYPVRMGVELPEEWADKVPAPEEPGALPARAADAGRKQVLARWQQVMGG</sequence>
<dbReference type="EMBL" id="QGUI02000101">
    <property type="protein sequence ID" value="MFO7192468.1"/>
    <property type="molecule type" value="Genomic_DNA"/>
</dbReference>
<dbReference type="NCBIfam" id="TIGR01254">
    <property type="entry name" value="sfuA"/>
    <property type="match status" value="1"/>
</dbReference>
<comment type="caution">
    <text evidence="4">The sequence shown here is derived from an EMBL/GenBank/DDBJ whole genome shotgun (WGS) entry which is preliminary data.</text>
</comment>
<dbReference type="EMBL" id="QGUI01000574">
    <property type="protein sequence ID" value="PZM94570.1"/>
    <property type="molecule type" value="Genomic_DNA"/>
</dbReference>
<keyword evidence="1 2" id="KW-0732">Signal</keyword>
<feature type="signal peptide" evidence="2">
    <location>
        <begin position="1"/>
        <end position="22"/>
    </location>
</feature>
<reference evidence="3" key="4">
    <citation type="submission" date="2023-08" db="EMBL/GenBank/DDBJ databases">
        <authorList>
            <person name="Guima S.E.S."/>
            <person name="Martins L.F."/>
            <person name="Silva A.M."/>
            <person name="Setubal J.C."/>
        </authorList>
    </citation>
    <scope>NUCLEOTIDE SEQUENCE</scope>
    <source>
        <strain evidence="3">ZC4RG45</strain>
    </source>
</reference>
<dbReference type="Proteomes" id="UP000249324">
    <property type="component" value="Unassembled WGS sequence"/>
</dbReference>
<dbReference type="SUPFAM" id="SSF53850">
    <property type="entry name" value="Periplasmic binding protein-like II"/>
    <property type="match status" value="1"/>
</dbReference>
<dbReference type="Pfam" id="PF13343">
    <property type="entry name" value="SBP_bac_6"/>
    <property type="match status" value="1"/>
</dbReference>
<dbReference type="InterPro" id="IPR005948">
    <property type="entry name" value="ThiB-like"/>
</dbReference>
<dbReference type="STRING" id="1111738.GCA_000427905_00150"/>
<dbReference type="GO" id="GO:0030975">
    <property type="term" value="F:thiamine binding"/>
    <property type="evidence" value="ECO:0007669"/>
    <property type="project" value="InterPro"/>
</dbReference>
<dbReference type="PANTHER" id="PTHR30006:SF2">
    <property type="entry name" value="ABC TRANSPORTER SUBSTRATE-BINDING PROTEIN"/>
    <property type="match status" value="1"/>
</dbReference>
<dbReference type="PROSITE" id="PS51257">
    <property type="entry name" value="PROKAR_LIPOPROTEIN"/>
    <property type="match status" value="1"/>
</dbReference>
<reference evidence="4" key="2">
    <citation type="submission" date="2018-05" db="EMBL/GenBank/DDBJ databases">
        <authorList>
            <person name="Lanie J.A."/>
            <person name="Ng W.-L."/>
            <person name="Kazmierczak K.M."/>
            <person name="Andrzejewski T.M."/>
            <person name="Davidsen T.M."/>
            <person name="Wayne K.J."/>
            <person name="Tettelin H."/>
            <person name="Glass J.I."/>
            <person name="Rusch D."/>
            <person name="Podicherti R."/>
            <person name="Tsui H.-C.T."/>
            <person name="Winkler M.E."/>
        </authorList>
    </citation>
    <scope>NUCLEOTIDE SEQUENCE</scope>
    <source>
        <strain evidence="4">ZC4RG45</strain>
    </source>
</reference>
<reference evidence="3 5" key="3">
    <citation type="journal article" date="2021" name="BMC Genomics">
        <title>Genome-resolved metagenome and metatranscriptome analyses of thermophilic composting reveal key bacterial players and their metabolic interactions.</title>
        <authorList>
            <person name="Braga L.P.P."/>
            <person name="Pereira R.V."/>
            <person name="Martins L.F."/>
            <person name="Moura L.M.S."/>
            <person name="Sanchez F.B."/>
            <person name="Patane J.S.L."/>
            <person name="da Silva A.M."/>
            <person name="Setubal J.C."/>
        </authorList>
    </citation>
    <scope>NUCLEOTIDE SEQUENCE [LARGE SCALE GENOMIC DNA]</scope>
    <source>
        <strain evidence="3">ZC4RG45</strain>
    </source>
</reference>
<evidence type="ECO:0000313" key="5">
    <source>
        <dbReference type="Proteomes" id="UP000249324"/>
    </source>
</evidence>
<proteinExistence type="predicted"/>
<dbReference type="GO" id="GO:0015888">
    <property type="term" value="P:thiamine transport"/>
    <property type="evidence" value="ECO:0007669"/>
    <property type="project" value="InterPro"/>
</dbReference>
<dbReference type="GO" id="GO:0030976">
    <property type="term" value="F:thiamine pyrophosphate binding"/>
    <property type="evidence" value="ECO:0007669"/>
    <property type="project" value="TreeGrafter"/>
</dbReference>
<evidence type="ECO:0000313" key="3">
    <source>
        <dbReference type="EMBL" id="MFO7192468.1"/>
    </source>
</evidence>
<evidence type="ECO:0000256" key="1">
    <source>
        <dbReference type="ARBA" id="ARBA00022729"/>
    </source>
</evidence>
<dbReference type="GO" id="GO:0030288">
    <property type="term" value="C:outer membrane-bounded periplasmic space"/>
    <property type="evidence" value="ECO:0007669"/>
    <property type="project" value="TreeGrafter"/>
</dbReference>
<feature type="chain" id="PRO_5016084224" evidence="2">
    <location>
        <begin position="23"/>
        <end position="347"/>
    </location>
</feature>
<dbReference type="PANTHER" id="PTHR30006">
    <property type="entry name" value="THIAMINE-BINDING PERIPLASMIC PROTEIN-RELATED"/>
    <property type="match status" value="1"/>
</dbReference>
<name>A0A2W4J5M2_9PSEU</name>
<dbReference type="AlphaFoldDB" id="A0A2W4J5M2"/>
<evidence type="ECO:0000313" key="4">
    <source>
        <dbReference type="EMBL" id="PZM94570.1"/>
    </source>
</evidence>